<dbReference type="EMBL" id="AFTL01000017">
    <property type="protein sequence ID" value="EGS36396.1"/>
    <property type="molecule type" value="Genomic_DNA"/>
</dbReference>
<name>A0ABP2LAL2_9LACO</name>
<dbReference type="Proteomes" id="UP000006035">
    <property type="component" value="Unassembled WGS sequence"/>
</dbReference>
<comment type="caution">
    <text evidence="1">The sequence shown here is derived from an EMBL/GenBank/DDBJ whole genome shotgun (WGS) entry which is preliminary data.</text>
</comment>
<protein>
    <submittedName>
        <fullName evidence="1">Uncharacterized protein</fullName>
    </submittedName>
</protein>
<sequence>MATTFKNPEKLREIYVPNNADPVKFSLRKILIFVSMLRYG</sequence>
<proteinExistence type="predicted"/>
<gene>
    <name evidence="1" type="ORF">HMPREF9102_0231</name>
</gene>
<reference evidence="1 2" key="1">
    <citation type="submission" date="2011-05" db="EMBL/GenBank/DDBJ databases">
        <authorList>
            <person name="Durkin A.S."/>
            <person name="Kim M."/>
            <person name="Radune D."/>
            <person name="Hostetler J."/>
            <person name="Torralba M."/>
            <person name="Gillis M."/>
            <person name="Methe B."/>
            <person name="Sutton G."/>
            <person name="Nelson K.E."/>
        </authorList>
    </citation>
    <scope>NUCLEOTIDE SEQUENCE [LARGE SCALE GENOMIC DNA]</scope>
    <source>
        <strain evidence="1 2">F0423</strain>
    </source>
</reference>
<evidence type="ECO:0000313" key="2">
    <source>
        <dbReference type="Proteomes" id="UP000006035"/>
    </source>
</evidence>
<keyword evidence="2" id="KW-1185">Reference proteome</keyword>
<accession>A0ABP2LAL2</accession>
<organism evidence="1 2">
    <name type="scientific">Limosilactobacillus oris F0423</name>
    <dbReference type="NCBI Taxonomy" id="944562"/>
    <lineage>
        <taxon>Bacteria</taxon>
        <taxon>Bacillati</taxon>
        <taxon>Bacillota</taxon>
        <taxon>Bacilli</taxon>
        <taxon>Lactobacillales</taxon>
        <taxon>Lactobacillaceae</taxon>
        <taxon>Limosilactobacillus</taxon>
    </lineage>
</organism>
<evidence type="ECO:0000313" key="1">
    <source>
        <dbReference type="EMBL" id="EGS36396.1"/>
    </source>
</evidence>